<accession>J7S9J6</accession>
<dbReference type="EMBL" id="HE978321">
    <property type="protein sequence ID" value="CCK71531.1"/>
    <property type="molecule type" value="Genomic_DNA"/>
</dbReference>
<evidence type="ECO:0000259" key="10">
    <source>
        <dbReference type="PROSITE" id="PS50157"/>
    </source>
</evidence>
<dbReference type="GO" id="GO:0090606">
    <property type="term" value="P:single-species surface biofilm formation"/>
    <property type="evidence" value="ECO:0007669"/>
    <property type="project" value="EnsemblFungi"/>
</dbReference>
<evidence type="ECO:0000256" key="4">
    <source>
        <dbReference type="ARBA" id="ARBA00022737"/>
    </source>
</evidence>
<keyword evidence="3" id="KW-0479">Metal-binding</keyword>
<dbReference type="GO" id="GO:0008270">
    <property type="term" value="F:zinc ion binding"/>
    <property type="evidence" value="ECO:0007669"/>
    <property type="project" value="UniProtKB-KW"/>
</dbReference>
<dbReference type="KEGG" id="kng:KNAG_0H01180"/>
<dbReference type="SMART" id="SM00355">
    <property type="entry name" value="ZnF_C2H2"/>
    <property type="match status" value="2"/>
</dbReference>
<dbReference type="PROSITE" id="PS50157">
    <property type="entry name" value="ZINC_FINGER_C2H2_2"/>
    <property type="match status" value="2"/>
</dbReference>
<feature type="region of interest" description="Disordered" evidence="9">
    <location>
        <begin position="96"/>
        <end position="145"/>
    </location>
</feature>
<dbReference type="RefSeq" id="XP_022465776.1">
    <property type="nucleotide sequence ID" value="XM_022609373.1"/>
</dbReference>
<evidence type="ECO:0000313" key="11">
    <source>
        <dbReference type="EMBL" id="CCK71531.1"/>
    </source>
</evidence>
<organism evidence="11 12">
    <name type="scientific">Huiozyma naganishii (strain ATCC MYA-139 / BCRC 22969 / CBS 8797 / KCTC 17520 / NBRC 10181 / NCYC 3082 / Yp74L-3)</name>
    <name type="common">Yeast</name>
    <name type="synonym">Kazachstania naganishii</name>
    <dbReference type="NCBI Taxonomy" id="1071383"/>
    <lineage>
        <taxon>Eukaryota</taxon>
        <taxon>Fungi</taxon>
        <taxon>Dikarya</taxon>
        <taxon>Ascomycota</taxon>
        <taxon>Saccharomycotina</taxon>
        <taxon>Saccharomycetes</taxon>
        <taxon>Saccharomycetales</taxon>
        <taxon>Saccharomycetaceae</taxon>
        <taxon>Huiozyma</taxon>
    </lineage>
</organism>
<dbReference type="GO" id="GO:0005634">
    <property type="term" value="C:nucleus"/>
    <property type="evidence" value="ECO:0007669"/>
    <property type="project" value="UniProtKB-SubCell"/>
</dbReference>
<dbReference type="InterPro" id="IPR013087">
    <property type="entry name" value="Znf_C2H2_type"/>
</dbReference>
<feature type="domain" description="C2H2-type" evidence="10">
    <location>
        <begin position="213"/>
        <end position="237"/>
    </location>
</feature>
<dbReference type="OrthoDB" id="6365676at2759"/>
<dbReference type="Pfam" id="PF00096">
    <property type="entry name" value="zf-C2H2"/>
    <property type="match status" value="1"/>
</dbReference>
<keyword evidence="5 8" id="KW-0863">Zinc-finger</keyword>
<dbReference type="SUPFAM" id="SSF57667">
    <property type="entry name" value="beta-beta-alpha zinc fingers"/>
    <property type="match status" value="1"/>
</dbReference>
<dbReference type="GeneID" id="34527263"/>
<gene>
    <name evidence="11" type="primary">KNAG0H01180</name>
    <name evidence="11" type="ordered locus">KNAG_0H01180</name>
</gene>
<dbReference type="InterPro" id="IPR036236">
    <property type="entry name" value="Znf_C2H2_sf"/>
</dbReference>
<dbReference type="GO" id="GO:2000221">
    <property type="term" value="P:negative regulation of pseudohyphal growth"/>
    <property type="evidence" value="ECO:0007669"/>
    <property type="project" value="EnsemblFungi"/>
</dbReference>
<evidence type="ECO:0000256" key="3">
    <source>
        <dbReference type="ARBA" id="ARBA00022723"/>
    </source>
</evidence>
<keyword evidence="6" id="KW-0862">Zinc</keyword>
<dbReference type="GO" id="GO:0000978">
    <property type="term" value="F:RNA polymerase II cis-regulatory region sequence-specific DNA binding"/>
    <property type="evidence" value="ECO:0007669"/>
    <property type="project" value="EnsemblFungi"/>
</dbReference>
<reference evidence="12" key="2">
    <citation type="submission" date="2012-08" db="EMBL/GenBank/DDBJ databases">
        <title>Genome sequence of Kazachstania naganishii.</title>
        <authorList>
            <person name="Gordon J.L."/>
            <person name="Armisen D."/>
            <person name="Proux-Wera E."/>
            <person name="OhEigeartaigh S.S."/>
            <person name="Byrne K.P."/>
            <person name="Wolfe K.H."/>
        </authorList>
    </citation>
    <scope>NUCLEOTIDE SEQUENCE [LARGE SCALE GENOMIC DNA]</scope>
    <source>
        <strain evidence="12">ATCC MYA-139 / BCRC 22969 / CBS 8797 / CCRC 22969 / KCTC 17520 / NBRC 10181 / NCYC 3082</strain>
    </source>
</reference>
<dbReference type="GO" id="GO:0005667">
    <property type="term" value="C:transcription regulator complex"/>
    <property type="evidence" value="ECO:0007669"/>
    <property type="project" value="TreeGrafter"/>
</dbReference>
<proteinExistence type="predicted"/>
<dbReference type="GO" id="GO:0000785">
    <property type="term" value="C:chromatin"/>
    <property type="evidence" value="ECO:0007669"/>
    <property type="project" value="TreeGrafter"/>
</dbReference>
<feature type="domain" description="C2H2-type" evidence="10">
    <location>
        <begin position="185"/>
        <end position="212"/>
    </location>
</feature>
<dbReference type="GO" id="GO:0001227">
    <property type="term" value="F:DNA-binding transcription repressor activity, RNA polymerase II-specific"/>
    <property type="evidence" value="ECO:0007669"/>
    <property type="project" value="EnsemblFungi"/>
</dbReference>
<dbReference type="GO" id="GO:0043709">
    <property type="term" value="P:cell adhesion involved in single-species biofilm formation"/>
    <property type="evidence" value="ECO:0007669"/>
    <property type="project" value="EnsemblFungi"/>
</dbReference>
<evidence type="ECO:0000256" key="5">
    <source>
        <dbReference type="ARBA" id="ARBA00022771"/>
    </source>
</evidence>
<comment type="subcellular location">
    <subcellularLocation>
        <location evidence="1">Nucleus</location>
    </subcellularLocation>
</comment>
<dbReference type="HOGENOM" id="CLU_082791_0_0_1"/>
<evidence type="ECO:0000256" key="2">
    <source>
        <dbReference type="ARBA" id="ARBA00022491"/>
    </source>
</evidence>
<evidence type="ECO:0000256" key="1">
    <source>
        <dbReference type="ARBA" id="ARBA00004123"/>
    </source>
</evidence>
<dbReference type="GO" id="GO:2000218">
    <property type="term" value="P:negative regulation of invasive growth in response to glucose limitation"/>
    <property type="evidence" value="ECO:0007669"/>
    <property type="project" value="EnsemblFungi"/>
</dbReference>
<evidence type="ECO:0000256" key="8">
    <source>
        <dbReference type="PROSITE-ProRule" id="PRU00042"/>
    </source>
</evidence>
<evidence type="ECO:0000256" key="9">
    <source>
        <dbReference type="SAM" id="MobiDB-lite"/>
    </source>
</evidence>
<evidence type="ECO:0000313" key="12">
    <source>
        <dbReference type="Proteomes" id="UP000006310"/>
    </source>
</evidence>
<feature type="compositionally biased region" description="Low complexity" evidence="9">
    <location>
        <begin position="96"/>
        <end position="122"/>
    </location>
</feature>
<sequence length="254" mass="28283">MLGPITVPPLSSYSGIRPMQQLSPNSRFTAPAITNDSLEENISAKYATLLPSLHHSTASLEDDLKCKLNTTALKFLISKPEGEVYDSSYSSAYNSESSDSISLPGGSSTSSTPLQQTNTTNTYSLYPFPAPNVERTPRTLSYNSPNRIEKLDTSQVTFLSLKGSKPLARNSREDLSATLEQRRKYLCTTCTKGFTTSGHLARHKRIHTGEKNHLCPFEGCKQRFSRQDNCLQHYRTHFKNFTFTNLANKKGTCI</sequence>
<dbReference type="Proteomes" id="UP000006310">
    <property type="component" value="Chromosome 8"/>
</dbReference>
<dbReference type="STRING" id="1071383.J7S9J6"/>
<reference evidence="11 12" key="1">
    <citation type="journal article" date="2011" name="Proc. Natl. Acad. Sci. U.S.A.">
        <title>Evolutionary erosion of yeast sex chromosomes by mating-type switching accidents.</title>
        <authorList>
            <person name="Gordon J.L."/>
            <person name="Armisen D."/>
            <person name="Proux-Wera E."/>
            <person name="Oheigeartaigh S.S."/>
            <person name="Byrne K.P."/>
            <person name="Wolfe K.H."/>
        </authorList>
    </citation>
    <scope>NUCLEOTIDE SEQUENCE [LARGE SCALE GENOMIC DNA]</scope>
    <source>
        <strain evidence="12">ATCC MYA-139 / BCRC 22969 / CBS 8797 / CCRC 22969 / KCTC 17520 / NBRC 10181 / NCYC 3082</strain>
    </source>
</reference>
<keyword evidence="12" id="KW-1185">Reference proteome</keyword>
<dbReference type="FunFam" id="3.30.160.60:FF:001382">
    <property type="entry name" value="Transcriptional repressor"/>
    <property type="match status" value="1"/>
</dbReference>
<dbReference type="Gene3D" id="3.30.160.60">
    <property type="entry name" value="Classic Zinc Finger"/>
    <property type="match status" value="2"/>
</dbReference>
<name>J7S9J6_HUIN7</name>
<dbReference type="eggNOG" id="KOG1721">
    <property type="taxonomic scope" value="Eukaryota"/>
</dbReference>
<evidence type="ECO:0000256" key="7">
    <source>
        <dbReference type="ARBA" id="ARBA00023242"/>
    </source>
</evidence>
<dbReference type="AlphaFoldDB" id="J7S9J6"/>
<dbReference type="GO" id="GO:0061629">
    <property type="term" value="F:RNA polymerase II-specific DNA-binding transcription factor binding"/>
    <property type="evidence" value="ECO:0007669"/>
    <property type="project" value="EnsemblFungi"/>
</dbReference>
<keyword evidence="7" id="KW-0539">Nucleus</keyword>
<keyword evidence="4" id="KW-0677">Repeat</keyword>
<dbReference type="PANTHER" id="PTHR14003:SF19">
    <property type="entry name" value="YY2 TRANSCRIPTION FACTOR"/>
    <property type="match status" value="1"/>
</dbReference>
<dbReference type="PANTHER" id="PTHR14003">
    <property type="entry name" value="TRANSCRIPTIONAL REPRESSOR PROTEIN YY"/>
    <property type="match status" value="1"/>
</dbReference>
<protein>
    <recommendedName>
        <fullName evidence="10">C2H2-type domain-containing protein</fullName>
    </recommendedName>
</protein>
<keyword evidence="2" id="KW-0678">Repressor</keyword>
<evidence type="ECO:0000256" key="6">
    <source>
        <dbReference type="ARBA" id="ARBA00022833"/>
    </source>
</evidence>
<dbReference type="PROSITE" id="PS00028">
    <property type="entry name" value="ZINC_FINGER_C2H2_1"/>
    <property type="match status" value="2"/>
</dbReference>